<sequence>MDSNNLLLTSLNTPALDNYEIKECLGKGAFAIVYKAINKNTSRLIAIKQILIDSNNLSLINNNNNNNNNGNKNTILMSEINLLKSLNHKNIIKYYGYSINNNNLNLYLEYCSRGSLRSLYKFYFKKKNKNLSENLTKNYIKQVLNGLIYLHKNNIVHRDIKAANILLSSDNTVKLADFGVSINLNTYSFKNINPVGTPNWMAPEIITLEKITTSCDIWSLGATIIEILTQHPPYYELNAMAALHAIVTDEFPPLPKKISLNCKKFLLKCFEKNPNLRISAKELLNHQWLNHSLLTSSKSLSSVSFSKYNLNKNINNNSNSSNSSSNNSHLNSFVNNNIINNNINGHIINSHTTHNNHVNPNLSHINKPSILRFKETKNDLDHWDEDFENLENLNKNQLKNININIVNNKDNNNNKNNSKFNPVTLPNINSSRILSNPITKSVSNFNLNSNLKYINGLENFKETNENEDDENLIKTFQEFKISQFNSKNNHTNLSSQKINLKDNIEFTRLLEEEINKSDDDNNNVYTSNMSIQSQSQSQIISLPPNINNTNNTNNTTASVLTGNKSHKSSKSFGSIKEIKEDKEIKEIKEKINLDKFNELNVSSIEVNEIEEVIDQFLKLITKNDINKIRQFNHYYYTELNNSLFKIYFSLRENSKLIEVLMENARFKKKYEYLNMDYIRLLDRLSISNNANEDLVVNIIKIMGVMFENYLEKFEKEFINIGGIIIVFRFLSNKFSNKIKIEIVKFINKFFIQTNKFKREFLMNGGLFEMIKFLQQDYDVIPEMVISGINGIHLLILENDNNNNKDEMREDEIEKETNSYIYTLLNYHIIDWMGIALLNLVGNYNKHNREHIDKIFGIIKKMTGTSIPVHCSHMFFGSLIKLFNHPSLTKGNKIMALEILKRMSRNNKKALISAHIGSFLKTNIKSPPSEKEVVVLINELYAIFSGYIKQSSEQ</sequence>
<dbReference type="EMBL" id="KV454478">
    <property type="protein sequence ID" value="ODV62044.1"/>
    <property type="molecule type" value="Genomic_DNA"/>
</dbReference>
<organism evidence="7 8">
    <name type="scientific">Ascoidea rubescens DSM 1968</name>
    <dbReference type="NCBI Taxonomy" id="1344418"/>
    <lineage>
        <taxon>Eukaryota</taxon>
        <taxon>Fungi</taxon>
        <taxon>Dikarya</taxon>
        <taxon>Ascomycota</taxon>
        <taxon>Saccharomycotina</taxon>
        <taxon>Saccharomycetes</taxon>
        <taxon>Ascoideaceae</taxon>
        <taxon>Ascoidea</taxon>
    </lineage>
</organism>
<dbReference type="SMART" id="SM00220">
    <property type="entry name" value="S_TKc"/>
    <property type="match status" value="1"/>
</dbReference>
<dbReference type="Pfam" id="PF00069">
    <property type="entry name" value="Pkinase"/>
    <property type="match status" value="1"/>
</dbReference>
<dbReference type="OrthoDB" id="3980450at2759"/>
<dbReference type="STRING" id="1344418.A0A1D2VKA1"/>
<dbReference type="InterPro" id="IPR008271">
    <property type="entry name" value="Ser/Thr_kinase_AS"/>
</dbReference>
<dbReference type="Gene3D" id="1.10.510.10">
    <property type="entry name" value="Transferase(Phosphotransferase) domain 1"/>
    <property type="match status" value="1"/>
</dbReference>
<dbReference type="GO" id="GO:0005524">
    <property type="term" value="F:ATP binding"/>
    <property type="evidence" value="ECO:0007669"/>
    <property type="project" value="UniProtKB-UniRule"/>
</dbReference>
<evidence type="ECO:0000256" key="4">
    <source>
        <dbReference type="PROSITE-ProRule" id="PRU10141"/>
    </source>
</evidence>
<feature type="coiled-coil region" evidence="5">
    <location>
        <begin position="373"/>
        <end position="400"/>
    </location>
</feature>
<keyword evidence="5" id="KW-0175">Coiled coil</keyword>
<keyword evidence="7" id="KW-0808">Transferase</keyword>
<dbReference type="EC" id="2.7.11.1" evidence="1"/>
<evidence type="ECO:0000256" key="5">
    <source>
        <dbReference type="SAM" id="Coils"/>
    </source>
</evidence>
<keyword evidence="7" id="KW-0418">Kinase</keyword>
<dbReference type="GO" id="GO:0004674">
    <property type="term" value="F:protein serine/threonine kinase activity"/>
    <property type="evidence" value="ECO:0007669"/>
    <property type="project" value="UniProtKB-EC"/>
</dbReference>
<dbReference type="SUPFAM" id="SSF48371">
    <property type="entry name" value="ARM repeat"/>
    <property type="match status" value="1"/>
</dbReference>
<evidence type="ECO:0000256" key="1">
    <source>
        <dbReference type="ARBA" id="ARBA00012513"/>
    </source>
</evidence>
<dbReference type="InterPro" id="IPR016024">
    <property type="entry name" value="ARM-type_fold"/>
</dbReference>
<dbReference type="PANTHER" id="PTHR48012">
    <property type="entry name" value="STERILE20-LIKE KINASE, ISOFORM B-RELATED"/>
    <property type="match status" value="1"/>
</dbReference>
<dbReference type="InterPro" id="IPR011009">
    <property type="entry name" value="Kinase-like_dom_sf"/>
</dbReference>
<dbReference type="InParanoid" id="A0A1D2VKA1"/>
<keyword evidence="8" id="KW-1185">Reference proteome</keyword>
<feature type="domain" description="Protein kinase" evidence="6">
    <location>
        <begin position="19"/>
        <end position="289"/>
    </location>
</feature>
<name>A0A1D2VKA1_9ASCO</name>
<dbReference type="GO" id="GO:0005737">
    <property type="term" value="C:cytoplasm"/>
    <property type="evidence" value="ECO:0007669"/>
    <property type="project" value="TreeGrafter"/>
</dbReference>
<accession>A0A1D2VKA1</accession>
<evidence type="ECO:0000259" key="6">
    <source>
        <dbReference type="PROSITE" id="PS50011"/>
    </source>
</evidence>
<evidence type="ECO:0000313" key="8">
    <source>
        <dbReference type="Proteomes" id="UP000095038"/>
    </source>
</evidence>
<reference evidence="8" key="1">
    <citation type="submission" date="2016-05" db="EMBL/GenBank/DDBJ databases">
        <title>Comparative genomics of biotechnologically important yeasts.</title>
        <authorList>
            <consortium name="DOE Joint Genome Institute"/>
            <person name="Riley R."/>
            <person name="Haridas S."/>
            <person name="Wolfe K.H."/>
            <person name="Lopes M.R."/>
            <person name="Hittinger C.T."/>
            <person name="Goker M."/>
            <person name="Salamov A."/>
            <person name="Wisecaver J."/>
            <person name="Long T.M."/>
            <person name="Aerts A.L."/>
            <person name="Barry K."/>
            <person name="Choi C."/>
            <person name="Clum A."/>
            <person name="Coughlan A.Y."/>
            <person name="Deshpande S."/>
            <person name="Douglass A.P."/>
            <person name="Hanson S.J."/>
            <person name="Klenk H.-P."/>
            <person name="Labutti K."/>
            <person name="Lapidus A."/>
            <person name="Lindquist E."/>
            <person name="Lipzen A."/>
            <person name="Meier-Kolthoff J.P."/>
            <person name="Ohm R.A."/>
            <person name="Otillar R.P."/>
            <person name="Pangilinan J."/>
            <person name="Peng Y."/>
            <person name="Rokas A."/>
            <person name="Rosa C.A."/>
            <person name="Scheuner C."/>
            <person name="Sibirny A.A."/>
            <person name="Slot J.C."/>
            <person name="Stielow J.B."/>
            <person name="Sun H."/>
            <person name="Kurtzman C.P."/>
            <person name="Blackwell M."/>
            <person name="Grigoriev I.V."/>
            <person name="Jeffries T.W."/>
        </authorList>
    </citation>
    <scope>NUCLEOTIDE SEQUENCE [LARGE SCALE GENOMIC DNA]</scope>
    <source>
        <strain evidence="8">DSM 1968</strain>
    </source>
</reference>
<dbReference type="AlphaFoldDB" id="A0A1D2VKA1"/>
<feature type="binding site" evidence="4">
    <location>
        <position position="48"/>
    </location>
    <ligand>
        <name>ATP</name>
        <dbReference type="ChEBI" id="CHEBI:30616"/>
    </ligand>
</feature>
<dbReference type="PROSITE" id="PS00108">
    <property type="entry name" value="PROTEIN_KINASE_ST"/>
    <property type="match status" value="1"/>
</dbReference>
<evidence type="ECO:0000256" key="2">
    <source>
        <dbReference type="ARBA" id="ARBA00022741"/>
    </source>
</evidence>
<keyword evidence="3 4" id="KW-0067">ATP-binding</keyword>
<dbReference type="PROSITE" id="PS50011">
    <property type="entry name" value="PROTEIN_KINASE_DOM"/>
    <property type="match status" value="1"/>
</dbReference>
<protein>
    <recommendedName>
        <fullName evidence="1">non-specific serine/threonine protein kinase</fullName>
        <ecNumber evidence="1">2.7.11.1</ecNumber>
    </recommendedName>
</protein>
<dbReference type="InterPro" id="IPR017441">
    <property type="entry name" value="Protein_kinase_ATP_BS"/>
</dbReference>
<dbReference type="Proteomes" id="UP000095038">
    <property type="component" value="Unassembled WGS sequence"/>
</dbReference>
<dbReference type="SUPFAM" id="SSF56112">
    <property type="entry name" value="Protein kinase-like (PK-like)"/>
    <property type="match status" value="1"/>
</dbReference>
<dbReference type="InterPro" id="IPR050629">
    <property type="entry name" value="STE20/SPS1-PAK"/>
</dbReference>
<dbReference type="InterPro" id="IPR000719">
    <property type="entry name" value="Prot_kinase_dom"/>
</dbReference>
<keyword evidence="2 4" id="KW-0547">Nucleotide-binding</keyword>
<dbReference type="RefSeq" id="XP_020048351.1">
    <property type="nucleotide sequence ID" value="XM_020193000.1"/>
</dbReference>
<dbReference type="GeneID" id="30966636"/>
<gene>
    <name evidence="7" type="ORF">ASCRUDRAFT_75267</name>
</gene>
<evidence type="ECO:0000256" key="3">
    <source>
        <dbReference type="ARBA" id="ARBA00022840"/>
    </source>
</evidence>
<dbReference type="PROSITE" id="PS00107">
    <property type="entry name" value="PROTEIN_KINASE_ATP"/>
    <property type="match status" value="1"/>
</dbReference>
<dbReference type="PANTHER" id="PTHR48012:SF26">
    <property type="entry name" value="SERINE_THREONINE-PROTEIN KINASE DDB_G0283821-RELATED"/>
    <property type="match status" value="1"/>
</dbReference>
<evidence type="ECO:0000313" key="7">
    <source>
        <dbReference type="EMBL" id="ODV62044.1"/>
    </source>
</evidence>
<proteinExistence type="predicted"/>